<name>A0A1B0A8L0_GLOPL</name>
<dbReference type="InterPro" id="IPR046805">
    <property type="entry name" value="Tra1_ring"/>
</dbReference>
<dbReference type="VEuPathDB" id="VectorBase:GPAI037776"/>
<evidence type="ECO:0000313" key="1">
    <source>
        <dbReference type="EnsemblMetazoa" id="GPAI037776-PA"/>
    </source>
</evidence>
<proteinExistence type="predicted"/>
<dbReference type="AlphaFoldDB" id="A0A1B0A8L0"/>
<reference evidence="1" key="2">
    <citation type="submission" date="2020-05" db="UniProtKB">
        <authorList>
            <consortium name="EnsemblMetazoa"/>
        </authorList>
    </citation>
    <scope>IDENTIFICATION</scope>
    <source>
        <strain evidence="1">IAEA</strain>
    </source>
</reference>
<dbReference type="STRING" id="7398.A0A1B0A8L0"/>
<accession>A0A1B0A8L0</accession>
<sequence>MRDKRRNSYINAITLRFPCLKFALHICGMRKLCYVAVVRHCTMIAIAQQAGPFPYKQYYSMSGIDPLVLIDALSVCMGHEEKELCKPAQLRIGLILDTSANILGSEERACRLPLMQYLAEKMTALCYERPCC</sequence>
<dbReference type="EnsemblMetazoa" id="GPAI037776-RA">
    <property type="protein sequence ID" value="GPAI037776-PA"/>
    <property type="gene ID" value="GPAI037776"/>
</dbReference>
<dbReference type="Pfam" id="PF20206">
    <property type="entry name" value="Tra1_ring"/>
    <property type="match status" value="1"/>
</dbReference>
<keyword evidence="2" id="KW-1185">Reference proteome</keyword>
<reference evidence="2" key="1">
    <citation type="submission" date="2014-03" db="EMBL/GenBank/DDBJ databases">
        <authorList>
            <person name="Aksoy S."/>
            <person name="Warren W."/>
            <person name="Wilson R.K."/>
        </authorList>
    </citation>
    <scope>NUCLEOTIDE SEQUENCE [LARGE SCALE GENOMIC DNA]</scope>
    <source>
        <strain evidence="2">IAEA</strain>
    </source>
</reference>
<evidence type="ECO:0000313" key="2">
    <source>
        <dbReference type="Proteomes" id="UP000092445"/>
    </source>
</evidence>
<protein>
    <submittedName>
        <fullName evidence="1">Uncharacterized protein</fullName>
    </submittedName>
</protein>
<organism evidence="1 2">
    <name type="scientific">Glossina pallidipes</name>
    <name type="common">Tsetse fly</name>
    <dbReference type="NCBI Taxonomy" id="7398"/>
    <lineage>
        <taxon>Eukaryota</taxon>
        <taxon>Metazoa</taxon>
        <taxon>Ecdysozoa</taxon>
        <taxon>Arthropoda</taxon>
        <taxon>Hexapoda</taxon>
        <taxon>Insecta</taxon>
        <taxon>Pterygota</taxon>
        <taxon>Neoptera</taxon>
        <taxon>Endopterygota</taxon>
        <taxon>Diptera</taxon>
        <taxon>Brachycera</taxon>
        <taxon>Muscomorpha</taxon>
        <taxon>Hippoboscoidea</taxon>
        <taxon>Glossinidae</taxon>
        <taxon>Glossina</taxon>
    </lineage>
</organism>
<dbReference type="Proteomes" id="UP000092445">
    <property type="component" value="Unassembled WGS sequence"/>
</dbReference>